<dbReference type="InterPro" id="IPR033907">
    <property type="entry name" value="Endolysin_autolysin"/>
</dbReference>
<dbReference type="SUPFAM" id="SSF53955">
    <property type="entry name" value="Lysozyme-like"/>
    <property type="match status" value="1"/>
</dbReference>
<reference evidence="6" key="1">
    <citation type="submission" date="2019-09" db="EMBL/GenBank/DDBJ databases">
        <title>Isolation and complete genome sequencing of Methylocystis species.</title>
        <authorList>
            <person name="Rumah B.L."/>
            <person name="Stead C.E."/>
            <person name="Stevens B.C."/>
            <person name="Minton N.P."/>
            <person name="Grosse-Honebrink A."/>
            <person name="Zhang Y."/>
        </authorList>
    </citation>
    <scope>NUCLEOTIDE SEQUENCE [LARGE SCALE GENOMIC DNA]</scope>
    <source>
        <strain evidence="6">BRCS1</strain>
    </source>
</reference>
<dbReference type="InterPro" id="IPR023346">
    <property type="entry name" value="Lysozyme-like_dom_sf"/>
</dbReference>
<evidence type="ECO:0000313" key="5">
    <source>
        <dbReference type="EMBL" id="QGM94723.1"/>
    </source>
</evidence>
<name>A0ABX6EJ05_9HYPH</name>
<comment type="catalytic activity">
    <reaction evidence="4">
        <text>Hydrolysis of (1-&gt;4)-beta-linkages between N-acetylmuramic acid and N-acetyl-D-glucosamine residues in a peptidoglycan and between N-acetyl-D-glucosamine residues in chitodextrins.</text>
        <dbReference type="EC" id="3.2.1.17"/>
    </reaction>
</comment>
<protein>
    <recommendedName>
        <fullName evidence="4">Lysozyme</fullName>
        <ecNumber evidence="4">3.2.1.17</ecNumber>
    </recommendedName>
</protein>
<dbReference type="EMBL" id="CP044328">
    <property type="protein sequence ID" value="QGM94723.1"/>
    <property type="molecule type" value="Genomic_DNA"/>
</dbReference>
<dbReference type="PANTHER" id="PTHR38107">
    <property type="match status" value="1"/>
</dbReference>
<evidence type="ECO:0000313" key="6">
    <source>
        <dbReference type="Proteomes" id="UP000424673"/>
    </source>
</evidence>
<keyword evidence="4" id="KW-0326">Glycosidase</keyword>
<organism evidence="5 6">
    <name type="scientific">Methylocystis rosea</name>
    <dbReference type="NCBI Taxonomy" id="173366"/>
    <lineage>
        <taxon>Bacteria</taxon>
        <taxon>Pseudomonadati</taxon>
        <taxon>Pseudomonadota</taxon>
        <taxon>Alphaproteobacteria</taxon>
        <taxon>Hyphomicrobiales</taxon>
        <taxon>Methylocystaceae</taxon>
        <taxon>Methylocystis</taxon>
    </lineage>
</organism>
<gene>
    <name evidence="5" type="ORF">F7D13_12220</name>
</gene>
<dbReference type="InterPro" id="IPR002196">
    <property type="entry name" value="Glyco_hydro_24"/>
</dbReference>
<dbReference type="InterPro" id="IPR051018">
    <property type="entry name" value="Bacteriophage_GH24"/>
</dbReference>
<dbReference type="EC" id="3.2.1.17" evidence="4"/>
<sequence>MWTIGVGHAAAAGPPHPVAGMEISAAEVDKLLSRDLGQYEKAVNDAVRVPLSLGQFDALVSFCFNIGVGAFQKSTLVQRLNKRDYKGAADAFMMWVKPPELRGRRESEQQQFIKATYAQIAQEKRDAG</sequence>
<dbReference type="PANTHER" id="PTHR38107:SF3">
    <property type="entry name" value="LYSOZYME RRRD-RELATED"/>
    <property type="match status" value="1"/>
</dbReference>
<accession>A0ABX6EJ05</accession>
<dbReference type="Pfam" id="PF00959">
    <property type="entry name" value="Phage_lysozyme"/>
    <property type="match status" value="1"/>
</dbReference>
<proteinExistence type="inferred from homology"/>
<dbReference type="CDD" id="cd00737">
    <property type="entry name" value="lyz_endolysin_autolysin"/>
    <property type="match status" value="1"/>
</dbReference>
<reference evidence="5 6" key="2">
    <citation type="journal article" date="2021" name="AMB Express">
        <title>Isolation and characterisation of Methylocystis spp. for poly-3-hydroxybutyrate production using waste methane feedstocks.</title>
        <authorList>
            <person name="Rumah B.L."/>
            <person name="Stead C.E."/>
            <person name="Claxton Stevens B.H."/>
            <person name="Minton N.P."/>
            <person name="Grosse-Honebrink A."/>
            <person name="Zhang Y."/>
        </authorList>
    </citation>
    <scope>NUCLEOTIDE SEQUENCE [LARGE SCALE GENOMIC DNA]</scope>
    <source>
        <strain evidence="5 6">BRCS1</strain>
    </source>
</reference>
<dbReference type="Gene3D" id="1.10.530.40">
    <property type="match status" value="1"/>
</dbReference>
<dbReference type="Proteomes" id="UP000424673">
    <property type="component" value="Chromosome"/>
</dbReference>
<keyword evidence="2 4" id="KW-0081">Bacteriolytic enzyme</keyword>
<keyword evidence="3" id="KW-1035">Host cytoplasm</keyword>
<keyword evidence="1 4" id="KW-0929">Antimicrobial</keyword>
<evidence type="ECO:0000256" key="3">
    <source>
        <dbReference type="ARBA" id="ARBA00023200"/>
    </source>
</evidence>
<evidence type="ECO:0000256" key="1">
    <source>
        <dbReference type="ARBA" id="ARBA00022529"/>
    </source>
</evidence>
<evidence type="ECO:0000256" key="4">
    <source>
        <dbReference type="RuleBase" id="RU003788"/>
    </source>
</evidence>
<keyword evidence="4" id="KW-0378">Hydrolase</keyword>
<keyword evidence="6" id="KW-1185">Reference proteome</keyword>
<dbReference type="InterPro" id="IPR023347">
    <property type="entry name" value="Lysozyme_dom_sf"/>
</dbReference>
<comment type="similarity">
    <text evidence="4">Belongs to the glycosyl hydrolase 24 family.</text>
</comment>
<evidence type="ECO:0000256" key="2">
    <source>
        <dbReference type="ARBA" id="ARBA00022638"/>
    </source>
</evidence>